<keyword evidence="3" id="KW-0809">Transit peptide</keyword>
<accession>A0A9W8ED10</accession>
<evidence type="ECO:0000256" key="5">
    <source>
        <dbReference type="SAM" id="MobiDB-lite"/>
    </source>
</evidence>
<proteinExistence type="inferred from homology"/>
<dbReference type="InterPro" id="IPR010591">
    <property type="entry name" value="ATP11"/>
</dbReference>
<feature type="region of interest" description="Disordered" evidence="5">
    <location>
        <begin position="1"/>
        <end position="41"/>
    </location>
</feature>
<protein>
    <recommendedName>
        <fullName evidence="8">ATP11-domain-containing protein</fullName>
    </recommendedName>
</protein>
<reference evidence="6" key="1">
    <citation type="submission" date="2022-07" db="EMBL/GenBank/DDBJ databases">
        <title>Phylogenomic reconstructions and comparative analyses of Kickxellomycotina fungi.</title>
        <authorList>
            <person name="Reynolds N.K."/>
            <person name="Stajich J.E."/>
            <person name="Barry K."/>
            <person name="Grigoriev I.V."/>
            <person name="Crous P."/>
            <person name="Smith M.E."/>
        </authorList>
    </citation>
    <scope>NUCLEOTIDE SEQUENCE</scope>
    <source>
        <strain evidence="6">RSA 567</strain>
    </source>
</reference>
<sequence>MLQAHKAKEDAVKRSNTPLNTPAPPAPKEAAPQRTESLTQATASGSACVSSSLLNNDSQVIKPLDQIIRLDKVAGETADTIGKIWTDYHANKDVLSAVIPADSYRQLYRRSKLYPRFVFPVPHGEGMEVYYAQFHFHQCFFTPLLEFKTHGESAKPYLTLTHYIDLLADKGIVLMRGERTDSKTPLSMTNAQYLALALQQFYLIGSEAKQKLVEDFNVRPHEFDFERVVAEANKLD</sequence>
<comment type="similarity">
    <text evidence="2">Belongs to the ATP11 family.</text>
</comment>
<gene>
    <name evidence="6" type="ORF">H4R34_003024</name>
</gene>
<evidence type="ECO:0000313" key="6">
    <source>
        <dbReference type="EMBL" id="KAJ1978927.1"/>
    </source>
</evidence>
<dbReference type="GO" id="GO:0033615">
    <property type="term" value="P:mitochondrial proton-transporting ATP synthase complex assembly"/>
    <property type="evidence" value="ECO:0007669"/>
    <property type="project" value="TreeGrafter"/>
</dbReference>
<dbReference type="Pfam" id="PF06644">
    <property type="entry name" value="ATP11"/>
    <property type="match status" value="1"/>
</dbReference>
<evidence type="ECO:0000256" key="3">
    <source>
        <dbReference type="ARBA" id="ARBA00022946"/>
    </source>
</evidence>
<organism evidence="6 7">
    <name type="scientific">Dimargaris verticillata</name>
    <dbReference type="NCBI Taxonomy" id="2761393"/>
    <lineage>
        <taxon>Eukaryota</taxon>
        <taxon>Fungi</taxon>
        <taxon>Fungi incertae sedis</taxon>
        <taxon>Zoopagomycota</taxon>
        <taxon>Kickxellomycotina</taxon>
        <taxon>Dimargaritomycetes</taxon>
        <taxon>Dimargaritales</taxon>
        <taxon>Dimargaritaceae</taxon>
        <taxon>Dimargaris</taxon>
    </lineage>
</organism>
<evidence type="ECO:0000313" key="7">
    <source>
        <dbReference type="Proteomes" id="UP001151582"/>
    </source>
</evidence>
<feature type="compositionally biased region" description="Basic and acidic residues" evidence="5">
    <location>
        <begin position="1"/>
        <end position="13"/>
    </location>
</feature>
<evidence type="ECO:0008006" key="8">
    <source>
        <dbReference type="Google" id="ProtNLM"/>
    </source>
</evidence>
<dbReference type="AlphaFoldDB" id="A0A9W8ED10"/>
<evidence type="ECO:0000256" key="2">
    <source>
        <dbReference type="ARBA" id="ARBA00009116"/>
    </source>
</evidence>
<keyword evidence="4" id="KW-0496">Mitochondrion</keyword>
<dbReference type="EMBL" id="JANBQB010000248">
    <property type="protein sequence ID" value="KAJ1978927.1"/>
    <property type="molecule type" value="Genomic_DNA"/>
</dbReference>
<dbReference type="OrthoDB" id="16535at2759"/>
<keyword evidence="7" id="KW-1185">Reference proteome</keyword>
<comment type="caution">
    <text evidence="6">The sequence shown here is derived from an EMBL/GenBank/DDBJ whole genome shotgun (WGS) entry which is preliminary data.</text>
</comment>
<dbReference type="PANTHER" id="PTHR13126">
    <property type="entry name" value="CHAPERONE ATP11"/>
    <property type="match status" value="1"/>
</dbReference>
<dbReference type="Proteomes" id="UP001151582">
    <property type="component" value="Unassembled WGS sequence"/>
</dbReference>
<evidence type="ECO:0000256" key="1">
    <source>
        <dbReference type="ARBA" id="ARBA00004173"/>
    </source>
</evidence>
<name>A0A9W8ED10_9FUNG</name>
<dbReference type="PANTHER" id="PTHR13126:SF0">
    <property type="entry name" value="ATP SYNTHASE MITOCHONDRIAL F1 COMPLEX ASSEMBLY FACTOR 1"/>
    <property type="match status" value="1"/>
</dbReference>
<evidence type="ECO:0000256" key="4">
    <source>
        <dbReference type="ARBA" id="ARBA00023128"/>
    </source>
</evidence>
<comment type="subcellular location">
    <subcellularLocation>
        <location evidence="1">Mitochondrion</location>
    </subcellularLocation>
</comment>
<dbReference type="GO" id="GO:0005739">
    <property type="term" value="C:mitochondrion"/>
    <property type="evidence" value="ECO:0007669"/>
    <property type="project" value="UniProtKB-SubCell"/>
</dbReference>